<organism evidence="2 3">
    <name type="scientific">Nitrospira defluvii</name>
    <dbReference type="NCBI Taxonomy" id="330214"/>
    <lineage>
        <taxon>Bacteria</taxon>
        <taxon>Pseudomonadati</taxon>
        <taxon>Nitrospirota</taxon>
        <taxon>Nitrospiria</taxon>
        <taxon>Nitrospirales</taxon>
        <taxon>Nitrospiraceae</taxon>
        <taxon>Nitrospira</taxon>
    </lineage>
</organism>
<evidence type="ECO:0008006" key="4">
    <source>
        <dbReference type="Google" id="ProtNLM"/>
    </source>
</evidence>
<dbReference type="RefSeq" id="WP_213041063.1">
    <property type="nucleotide sequence ID" value="NZ_CAJNBJ010000001.1"/>
</dbReference>
<keyword evidence="1" id="KW-0472">Membrane</keyword>
<evidence type="ECO:0000256" key="1">
    <source>
        <dbReference type="SAM" id="Phobius"/>
    </source>
</evidence>
<dbReference type="EMBL" id="CAJNBJ010000001">
    <property type="protein sequence ID" value="CAE6712716.1"/>
    <property type="molecule type" value="Genomic_DNA"/>
</dbReference>
<gene>
    <name evidence="2" type="ORF">NSPZN2_11296</name>
</gene>
<comment type="caution">
    <text evidence="2">The sequence shown here is derived from an EMBL/GenBank/DDBJ whole genome shotgun (WGS) entry which is preliminary data.</text>
</comment>
<dbReference type="InterPro" id="IPR010920">
    <property type="entry name" value="LSM_dom_sf"/>
</dbReference>
<evidence type="ECO:0000313" key="3">
    <source>
        <dbReference type="Proteomes" id="UP000675880"/>
    </source>
</evidence>
<feature type="transmembrane region" description="Helical" evidence="1">
    <location>
        <begin position="12"/>
        <end position="33"/>
    </location>
</feature>
<feature type="transmembrane region" description="Helical" evidence="1">
    <location>
        <begin position="54"/>
        <end position="72"/>
    </location>
</feature>
<keyword evidence="1" id="KW-0812">Transmembrane</keyword>
<reference evidence="2 3" key="1">
    <citation type="submission" date="2021-02" db="EMBL/GenBank/DDBJ databases">
        <authorList>
            <person name="Han P."/>
        </authorList>
    </citation>
    <scope>NUCLEOTIDE SEQUENCE [LARGE SCALE GENOMIC DNA]</scope>
    <source>
        <strain evidence="2">Candidatus Nitrospira sp. ZN2</strain>
    </source>
</reference>
<dbReference type="Gene3D" id="2.30.30.60">
    <property type="match status" value="1"/>
</dbReference>
<keyword evidence="3" id="KW-1185">Reference proteome</keyword>
<name>A0ABM8QS87_9BACT</name>
<dbReference type="SUPFAM" id="SSF50182">
    <property type="entry name" value="Sm-like ribonucleoproteins"/>
    <property type="match status" value="1"/>
</dbReference>
<dbReference type="InterPro" id="IPR023408">
    <property type="entry name" value="MscS_beta-dom_sf"/>
</dbReference>
<dbReference type="Proteomes" id="UP000675880">
    <property type="component" value="Unassembled WGS sequence"/>
</dbReference>
<protein>
    <recommendedName>
        <fullName evidence="4">Small-conductance mechanosensitive channel</fullName>
    </recommendedName>
</protein>
<accession>A0ABM8QS87</accession>
<proteinExistence type="predicted"/>
<evidence type="ECO:0000313" key="2">
    <source>
        <dbReference type="EMBL" id="CAE6712716.1"/>
    </source>
</evidence>
<keyword evidence="1" id="KW-1133">Transmembrane helix</keyword>
<sequence>MQELLPVIGSSVFFDLLKSILLLLILLIARTILVRWIKGNSTLTIDAKRRWIVTTRNSIVLGLFVGLVVIWAHELEAFAVSLVALAATVVLATKELILCWSGAALRVGGGVYGVGDRIQLGTYRGVVLEYDVFATKLLEIGPGQTSHLYTGRTVVFPNSLLFGNPLIKESPSQEYGLYVLSVPLLSTDNWQAAEQALLTAAKAECAPFMDQMGRQMKLLEQRNLLEAPSPEPRITIQLPEAGRIHLVLRFPAPDRGRSRVEQAILRRYLTSFRP</sequence>